<evidence type="ECO:0000256" key="6">
    <source>
        <dbReference type="PIRNR" id="PIRNR002854"/>
    </source>
</evidence>
<dbReference type="PANTHER" id="PTHR30429:SF0">
    <property type="entry name" value="METHIONINE-BINDING LIPOPROTEIN METQ"/>
    <property type="match status" value="1"/>
</dbReference>
<proteinExistence type="inferred from homology"/>
<dbReference type="Gene3D" id="3.40.190.10">
    <property type="entry name" value="Periplasmic binding protein-like II"/>
    <property type="match status" value="2"/>
</dbReference>
<keyword evidence="9" id="KW-1185">Reference proteome</keyword>
<evidence type="ECO:0000256" key="5">
    <source>
        <dbReference type="ARBA" id="ARBA00023288"/>
    </source>
</evidence>
<organism evidence="8 9">
    <name type="scientific">Arachnia rubra</name>
    <dbReference type="NCBI Taxonomy" id="1547448"/>
    <lineage>
        <taxon>Bacteria</taxon>
        <taxon>Bacillati</taxon>
        <taxon>Actinomycetota</taxon>
        <taxon>Actinomycetes</taxon>
        <taxon>Propionibacteriales</taxon>
        <taxon>Propionibacteriaceae</taxon>
        <taxon>Arachnia</taxon>
    </lineage>
</organism>
<evidence type="ECO:0000256" key="3">
    <source>
        <dbReference type="ARBA" id="ARBA00023136"/>
    </source>
</evidence>
<dbReference type="SUPFAM" id="SSF53850">
    <property type="entry name" value="Periplasmic binding protein-like II"/>
    <property type="match status" value="1"/>
</dbReference>
<name>A0ABX7Y6G0_9ACTN</name>
<feature type="chain" id="PRO_5045108638" description="Lipoprotein" evidence="7">
    <location>
        <begin position="21"/>
        <end position="271"/>
    </location>
</feature>
<dbReference type="PIRSF" id="PIRSF002854">
    <property type="entry name" value="MetQ"/>
    <property type="match status" value="1"/>
</dbReference>
<keyword evidence="4" id="KW-0564">Palmitate</keyword>
<sequence>MRRYLSLLAGLLAATLALTACGSSGSGDSGTTKVTVGASPVPHAKILQYVRDNLAKDAGIELEIKEFDDYVLPNSALNDGSLDANYYQHLPYLENEMSQKGYKFTHGAGIHIEPLSVFSRKYSDLASVPDGATIAITSDVSNQYRALKLLEKAGLLQNLTKDATVLSLTAEQNPRGFKFEENQPEVIVQLLDDSAIDLAFINSNFILSAGLNTSGALLVEEVEDNPYANLLVWREDNTNPGVQKLDELLHSQQVKDFIKTTWPEGEVIAAK</sequence>
<feature type="signal peptide" evidence="7">
    <location>
        <begin position="1"/>
        <end position="20"/>
    </location>
</feature>
<dbReference type="PROSITE" id="PS51257">
    <property type="entry name" value="PROKAR_LIPOPROTEIN"/>
    <property type="match status" value="1"/>
</dbReference>
<keyword evidence="3" id="KW-0472">Membrane</keyword>
<evidence type="ECO:0000313" key="8">
    <source>
        <dbReference type="EMBL" id="QUC08795.1"/>
    </source>
</evidence>
<dbReference type="RefSeq" id="WP_212325338.1">
    <property type="nucleotide sequence ID" value="NZ_AP024463.1"/>
</dbReference>
<evidence type="ECO:0000256" key="1">
    <source>
        <dbReference type="ARBA" id="ARBA00004635"/>
    </source>
</evidence>
<dbReference type="Pfam" id="PF03180">
    <property type="entry name" value="Lipoprotein_9"/>
    <property type="match status" value="1"/>
</dbReference>
<gene>
    <name evidence="8" type="ORF">J5A65_03395</name>
</gene>
<evidence type="ECO:0000256" key="4">
    <source>
        <dbReference type="ARBA" id="ARBA00023139"/>
    </source>
</evidence>
<comment type="similarity">
    <text evidence="6">Belongs to the nlpA lipoprotein family.</text>
</comment>
<dbReference type="InterPro" id="IPR004872">
    <property type="entry name" value="Lipoprotein_NlpA"/>
</dbReference>
<evidence type="ECO:0000313" key="9">
    <source>
        <dbReference type="Proteomes" id="UP000678513"/>
    </source>
</evidence>
<comment type="subcellular location">
    <subcellularLocation>
        <location evidence="1">Membrane</location>
        <topology evidence="1">Lipid-anchor</topology>
    </subcellularLocation>
</comment>
<dbReference type="PANTHER" id="PTHR30429">
    <property type="entry name" value="D-METHIONINE-BINDING LIPOPROTEIN METQ"/>
    <property type="match status" value="1"/>
</dbReference>
<dbReference type="Proteomes" id="UP000678513">
    <property type="component" value="Chromosome"/>
</dbReference>
<evidence type="ECO:0000256" key="7">
    <source>
        <dbReference type="SAM" id="SignalP"/>
    </source>
</evidence>
<dbReference type="EMBL" id="CP072384">
    <property type="protein sequence ID" value="QUC08795.1"/>
    <property type="molecule type" value="Genomic_DNA"/>
</dbReference>
<keyword evidence="2 7" id="KW-0732">Signal</keyword>
<protein>
    <recommendedName>
        <fullName evidence="6">Lipoprotein</fullName>
    </recommendedName>
</protein>
<keyword evidence="5 6" id="KW-0449">Lipoprotein</keyword>
<evidence type="ECO:0000256" key="2">
    <source>
        <dbReference type="ARBA" id="ARBA00022729"/>
    </source>
</evidence>
<accession>A0ABX7Y6G0</accession>
<reference evidence="8 9" key="1">
    <citation type="submission" date="2021-03" db="EMBL/GenBank/DDBJ databases">
        <title>Human Oral Microbial Genomes.</title>
        <authorList>
            <person name="Johnston C.D."/>
            <person name="Chen T."/>
            <person name="Dewhirst F.E."/>
        </authorList>
    </citation>
    <scope>NUCLEOTIDE SEQUENCE [LARGE SCALE GENOMIC DNA]</scope>
    <source>
        <strain evidence="8 9">DSMZ 100122</strain>
    </source>
</reference>